<keyword evidence="2" id="KW-1185">Reference proteome</keyword>
<reference evidence="1 2" key="1">
    <citation type="journal article" date="2018" name="Front. Plant Sci.">
        <title>Red Clover (Trifolium pratense) and Zigzag Clover (T. medium) - A Picture of Genomic Similarities and Differences.</title>
        <authorList>
            <person name="Dluhosova J."/>
            <person name="Istvanek J."/>
            <person name="Nedelnik J."/>
            <person name="Repkova J."/>
        </authorList>
    </citation>
    <scope>NUCLEOTIDE SEQUENCE [LARGE SCALE GENOMIC DNA]</scope>
    <source>
        <strain evidence="2">cv. 10/8</strain>
        <tissue evidence="1">Leaf</tissue>
    </source>
</reference>
<protein>
    <recommendedName>
        <fullName evidence="3">Endonuclease/exonuclease/phosphatase family protein</fullName>
    </recommendedName>
</protein>
<evidence type="ECO:0000313" key="2">
    <source>
        <dbReference type="Proteomes" id="UP000265520"/>
    </source>
</evidence>
<name>A0A392W7I1_9FABA</name>
<proteinExistence type="predicted"/>
<organism evidence="1 2">
    <name type="scientific">Trifolium medium</name>
    <dbReference type="NCBI Taxonomy" id="97028"/>
    <lineage>
        <taxon>Eukaryota</taxon>
        <taxon>Viridiplantae</taxon>
        <taxon>Streptophyta</taxon>
        <taxon>Embryophyta</taxon>
        <taxon>Tracheophyta</taxon>
        <taxon>Spermatophyta</taxon>
        <taxon>Magnoliopsida</taxon>
        <taxon>eudicotyledons</taxon>
        <taxon>Gunneridae</taxon>
        <taxon>Pentapetalae</taxon>
        <taxon>rosids</taxon>
        <taxon>fabids</taxon>
        <taxon>Fabales</taxon>
        <taxon>Fabaceae</taxon>
        <taxon>Papilionoideae</taxon>
        <taxon>50 kb inversion clade</taxon>
        <taxon>NPAAA clade</taxon>
        <taxon>Hologalegina</taxon>
        <taxon>IRL clade</taxon>
        <taxon>Trifolieae</taxon>
        <taxon>Trifolium</taxon>
    </lineage>
</organism>
<evidence type="ECO:0000313" key="1">
    <source>
        <dbReference type="EMBL" id="MCI94660.1"/>
    </source>
</evidence>
<feature type="non-terminal residue" evidence="1">
    <location>
        <position position="1"/>
    </location>
</feature>
<dbReference type="Proteomes" id="UP000265520">
    <property type="component" value="Unassembled WGS sequence"/>
</dbReference>
<sequence>VAQMRSLSGHCPLILSANEENWGPPSFKDAEVLVRRSGV</sequence>
<comment type="caution">
    <text evidence="1">The sequence shown here is derived from an EMBL/GenBank/DDBJ whole genome shotgun (WGS) entry which is preliminary data.</text>
</comment>
<dbReference type="EMBL" id="LXQA011362614">
    <property type="protein sequence ID" value="MCI94660.1"/>
    <property type="molecule type" value="Genomic_DNA"/>
</dbReference>
<dbReference type="AlphaFoldDB" id="A0A392W7I1"/>
<evidence type="ECO:0008006" key="3">
    <source>
        <dbReference type="Google" id="ProtNLM"/>
    </source>
</evidence>
<accession>A0A392W7I1</accession>